<dbReference type="FunFam" id="2.60.120.590:FF:000013">
    <property type="entry name" value="2-oxoglutarate-dependent dioxygenase family protein"/>
    <property type="match status" value="1"/>
</dbReference>
<keyword evidence="9 14" id="KW-0408">Iron</keyword>
<dbReference type="GO" id="GO:0035515">
    <property type="term" value="F:oxidative RNA demethylase activity"/>
    <property type="evidence" value="ECO:0007669"/>
    <property type="project" value="TreeGrafter"/>
</dbReference>
<keyword evidence="11" id="KW-0539">Nucleus</keyword>
<evidence type="ECO:0000256" key="1">
    <source>
        <dbReference type="ARBA" id="ARBA00004123"/>
    </source>
</evidence>
<organism evidence="17 18">
    <name type="scientific">Rubus argutus</name>
    <name type="common">Southern blackberry</name>
    <dbReference type="NCBI Taxonomy" id="59490"/>
    <lineage>
        <taxon>Eukaryota</taxon>
        <taxon>Viridiplantae</taxon>
        <taxon>Streptophyta</taxon>
        <taxon>Embryophyta</taxon>
        <taxon>Tracheophyta</taxon>
        <taxon>Spermatophyta</taxon>
        <taxon>Magnoliopsida</taxon>
        <taxon>eudicotyledons</taxon>
        <taxon>Gunneridae</taxon>
        <taxon>Pentapetalae</taxon>
        <taxon>rosids</taxon>
        <taxon>fabids</taxon>
        <taxon>Rosales</taxon>
        <taxon>Rosaceae</taxon>
        <taxon>Rosoideae</taxon>
        <taxon>Rosoideae incertae sedis</taxon>
        <taxon>Rubus</taxon>
    </lineage>
</organism>
<dbReference type="Gene3D" id="2.60.120.590">
    <property type="entry name" value="Alpha-ketoglutarate-dependent dioxygenase AlkB-like"/>
    <property type="match status" value="1"/>
</dbReference>
<evidence type="ECO:0000256" key="6">
    <source>
        <dbReference type="ARBA" id="ARBA00022763"/>
    </source>
</evidence>
<dbReference type="GO" id="GO:0006281">
    <property type="term" value="P:DNA repair"/>
    <property type="evidence" value="ECO:0007669"/>
    <property type="project" value="UniProtKB-KW"/>
</dbReference>
<dbReference type="GO" id="GO:0035513">
    <property type="term" value="P:oxidative RNA demethylation"/>
    <property type="evidence" value="ECO:0007669"/>
    <property type="project" value="TreeGrafter"/>
</dbReference>
<dbReference type="Proteomes" id="UP001457282">
    <property type="component" value="Unassembled WGS sequence"/>
</dbReference>
<evidence type="ECO:0000256" key="11">
    <source>
        <dbReference type="ARBA" id="ARBA00023242"/>
    </source>
</evidence>
<feature type="domain" description="Fe2OG dioxygenase" evidence="16">
    <location>
        <begin position="342"/>
        <end position="452"/>
    </location>
</feature>
<evidence type="ECO:0000256" key="13">
    <source>
        <dbReference type="ARBA" id="ARBA00066586"/>
    </source>
</evidence>
<evidence type="ECO:0000256" key="8">
    <source>
        <dbReference type="ARBA" id="ARBA00023002"/>
    </source>
</evidence>
<keyword evidence="6" id="KW-0227">DNA damage</keyword>
<keyword evidence="8" id="KW-0560">Oxidoreductase</keyword>
<evidence type="ECO:0000256" key="10">
    <source>
        <dbReference type="ARBA" id="ARBA00023204"/>
    </source>
</evidence>
<dbReference type="GO" id="GO:0008198">
    <property type="term" value="F:ferrous iron binding"/>
    <property type="evidence" value="ECO:0007669"/>
    <property type="project" value="TreeGrafter"/>
</dbReference>
<evidence type="ECO:0000256" key="5">
    <source>
        <dbReference type="ARBA" id="ARBA00022723"/>
    </source>
</evidence>
<dbReference type="PROSITE" id="PS51471">
    <property type="entry name" value="FE2OG_OXY"/>
    <property type="match status" value="1"/>
</dbReference>
<comment type="similarity">
    <text evidence="3">Belongs to the alkB family.</text>
</comment>
<dbReference type="GO" id="GO:0035516">
    <property type="term" value="F:broad specificity oxidative DNA demethylase activity"/>
    <property type="evidence" value="ECO:0007669"/>
    <property type="project" value="TreeGrafter"/>
</dbReference>
<evidence type="ECO:0000256" key="14">
    <source>
        <dbReference type="PIRSR" id="PIRSR604574-2"/>
    </source>
</evidence>
<dbReference type="SUPFAM" id="SSF51197">
    <property type="entry name" value="Clavaminate synthase-like"/>
    <property type="match status" value="1"/>
</dbReference>
<evidence type="ECO:0000256" key="3">
    <source>
        <dbReference type="ARBA" id="ARBA00007879"/>
    </source>
</evidence>
<keyword evidence="10" id="KW-0234">DNA repair</keyword>
<keyword evidence="5 14" id="KW-0479">Metal-binding</keyword>
<dbReference type="InterPro" id="IPR004574">
    <property type="entry name" value="Alkb"/>
</dbReference>
<sequence>MNSINDWFIGSSQAPVSPATPSGNSVSAGVKDGFNARRRNRNCQILKVGTIPILSYDSSGNVKLFRFAITSAPADKKQCSSLSADIHFDEMESYPDLVSKQNMEDTSMSSNSESISETELESSSPMPDWKSQMRECSLPTEFGMKRKHHSRAEKRHSVPQNLKYAPVTKNSDCSKGLHNCEPFDICLSGSNSALQASFHTRTMENQNEAEDMVEFANPEHKVEFADPIVLRPGMVLLKNYVTLSEQVEVVKRCRKLGLGPGGFYQPDFQHGAKLCLQMMCLGLNWDPETRKYDDIRPIDGTRPPGIPHEFKLLVERAIQEAHALIKDKIRCSSVEKMLPSMTPNICIANFYTTSGRLGLHQDRDESKRSLQEGLPVVSISIGDSADFLYGDTRDIEKADNVVLESGDVLIFGGCSRHIFHGVTSIMPNSAPDNLLQETRLRPGRLNLTFRQY</sequence>
<dbReference type="InterPro" id="IPR037151">
    <property type="entry name" value="AlkB-like_sf"/>
</dbReference>
<dbReference type="PANTHER" id="PTHR16557">
    <property type="entry name" value="ALKYLATED DNA REPAIR PROTEIN ALKB-RELATED"/>
    <property type="match status" value="1"/>
</dbReference>
<accession>A0AAW1W5Z9</accession>
<evidence type="ECO:0000313" key="17">
    <source>
        <dbReference type="EMBL" id="KAK9920315.1"/>
    </source>
</evidence>
<dbReference type="PANTHER" id="PTHR16557:SF10">
    <property type="entry name" value="2-OXOGLUTARATE-DEPENDENT DIOXYGENASE FAMILY PROTEIN"/>
    <property type="match status" value="1"/>
</dbReference>
<evidence type="ECO:0000313" key="18">
    <source>
        <dbReference type="Proteomes" id="UP001457282"/>
    </source>
</evidence>
<dbReference type="EC" id="1.14.11.51" evidence="13"/>
<dbReference type="GO" id="GO:0005634">
    <property type="term" value="C:nucleus"/>
    <property type="evidence" value="ECO:0007669"/>
    <property type="project" value="UniProtKB-SubCell"/>
</dbReference>
<evidence type="ECO:0000256" key="4">
    <source>
        <dbReference type="ARBA" id="ARBA00022490"/>
    </source>
</evidence>
<comment type="caution">
    <text evidence="17">The sequence shown here is derived from an EMBL/GenBank/DDBJ whole genome shotgun (WGS) entry which is preliminary data.</text>
</comment>
<comment type="subcellular location">
    <subcellularLocation>
        <location evidence="2">Cytoplasm</location>
    </subcellularLocation>
    <subcellularLocation>
        <location evidence="1">Nucleus</location>
    </subcellularLocation>
</comment>
<comment type="catalytic activity">
    <reaction evidence="12">
        <text>an N(6)-methyl-2'-deoxyadenosine in DNA + 2-oxoglutarate + O2 = a 2'-deoxyadenosine in DNA + formaldehyde + succinate + CO2</text>
        <dbReference type="Rhea" id="RHEA:49524"/>
        <dbReference type="Rhea" id="RHEA-COMP:12418"/>
        <dbReference type="Rhea" id="RHEA-COMP:12419"/>
        <dbReference type="ChEBI" id="CHEBI:15379"/>
        <dbReference type="ChEBI" id="CHEBI:16526"/>
        <dbReference type="ChEBI" id="CHEBI:16810"/>
        <dbReference type="ChEBI" id="CHEBI:16842"/>
        <dbReference type="ChEBI" id="CHEBI:30031"/>
        <dbReference type="ChEBI" id="CHEBI:90615"/>
        <dbReference type="ChEBI" id="CHEBI:90616"/>
        <dbReference type="EC" id="1.14.11.51"/>
    </reaction>
    <physiologicalReaction direction="left-to-right" evidence="12">
        <dbReference type="Rhea" id="RHEA:49525"/>
    </physiologicalReaction>
</comment>
<evidence type="ECO:0000256" key="9">
    <source>
        <dbReference type="ARBA" id="ARBA00023004"/>
    </source>
</evidence>
<evidence type="ECO:0000259" key="16">
    <source>
        <dbReference type="PROSITE" id="PS51471"/>
    </source>
</evidence>
<evidence type="ECO:0000256" key="2">
    <source>
        <dbReference type="ARBA" id="ARBA00004496"/>
    </source>
</evidence>
<keyword evidence="18" id="KW-1185">Reference proteome</keyword>
<dbReference type="AlphaFoldDB" id="A0AAW1W5Z9"/>
<gene>
    <name evidence="17" type="ORF">M0R45_028870</name>
</gene>
<dbReference type="InterPro" id="IPR005123">
    <property type="entry name" value="Oxoglu/Fe-dep_dioxygenase_dom"/>
</dbReference>
<name>A0AAW1W5Z9_RUBAR</name>
<feature type="compositionally biased region" description="Low complexity" evidence="15">
    <location>
        <begin position="107"/>
        <end position="124"/>
    </location>
</feature>
<feature type="binding site" evidence="14">
    <location>
        <position position="360"/>
    </location>
    <ligand>
        <name>Fe cation</name>
        <dbReference type="ChEBI" id="CHEBI:24875"/>
        <note>catalytic</note>
    </ligand>
</feature>
<evidence type="ECO:0000256" key="12">
    <source>
        <dbReference type="ARBA" id="ARBA00052047"/>
    </source>
</evidence>
<keyword evidence="4" id="KW-0963">Cytoplasm</keyword>
<dbReference type="EMBL" id="JBEDUW010000006">
    <property type="protein sequence ID" value="KAK9920315.1"/>
    <property type="molecule type" value="Genomic_DNA"/>
</dbReference>
<reference evidence="17 18" key="1">
    <citation type="journal article" date="2023" name="G3 (Bethesda)">
        <title>A chromosome-length genome assembly and annotation of blackberry (Rubus argutus, cv. 'Hillquist').</title>
        <authorList>
            <person name="Bruna T."/>
            <person name="Aryal R."/>
            <person name="Dudchenko O."/>
            <person name="Sargent D.J."/>
            <person name="Mead D."/>
            <person name="Buti M."/>
            <person name="Cavallini A."/>
            <person name="Hytonen T."/>
            <person name="Andres J."/>
            <person name="Pham M."/>
            <person name="Weisz D."/>
            <person name="Mascagni F."/>
            <person name="Usai G."/>
            <person name="Natali L."/>
            <person name="Bassil N."/>
            <person name="Fernandez G.E."/>
            <person name="Lomsadze A."/>
            <person name="Armour M."/>
            <person name="Olukolu B."/>
            <person name="Poorten T."/>
            <person name="Britton C."/>
            <person name="Davik J."/>
            <person name="Ashrafi H."/>
            <person name="Aiden E.L."/>
            <person name="Borodovsky M."/>
            <person name="Worthington M."/>
        </authorList>
    </citation>
    <scope>NUCLEOTIDE SEQUENCE [LARGE SCALE GENOMIC DNA]</scope>
    <source>
        <strain evidence="17">PI 553951</strain>
    </source>
</reference>
<proteinExistence type="inferred from homology"/>
<dbReference type="Pfam" id="PF13532">
    <property type="entry name" value="2OG-FeII_Oxy_2"/>
    <property type="match status" value="1"/>
</dbReference>
<feature type="region of interest" description="Disordered" evidence="15">
    <location>
        <begin position="102"/>
        <end position="132"/>
    </location>
</feature>
<feature type="binding site" evidence="14">
    <location>
        <position position="420"/>
    </location>
    <ligand>
        <name>Fe cation</name>
        <dbReference type="ChEBI" id="CHEBI:24875"/>
        <note>catalytic</note>
    </ligand>
</feature>
<dbReference type="GO" id="GO:0141131">
    <property type="term" value="F:DNA N6-methyladenine demethylase activity"/>
    <property type="evidence" value="ECO:0007669"/>
    <property type="project" value="UniProtKB-EC"/>
</dbReference>
<comment type="cofactor">
    <cofactor evidence="14">
        <name>Fe(2+)</name>
        <dbReference type="ChEBI" id="CHEBI:29033"/>
    </cofactor>
    <text evidence="14">Binds 1 Fe(2+) ion per subunit.</text>
</comment>
<protein>
    <recommendedName>
        <fullName evidence="13">DNA N(6)-methyladenine demethylase</fullName>
        <ecNumber evidence="13">1.14.11.51</ecNumber>
    </recommendedName>
</protein>
<evidence type="ECO:0000256" key="15">
    <source>
        <dbReference type="SAM" id="MobiDB-lite"/>
    </source>
</evidence>
<feature type="binding site" evidence="14">
    <location>
        <position position="362"/>
    </location>
    <ligand>
        <name>Fe cation</name>
        <dbReference type="ChEBI" id="CHEBI:24875"/>
        <note>catalytic</note>
    </ligand>
</feature>
<dbReference type="GO" id="GO:0005737">
    <property type="term" value="C:cytoplasm"/>
    <property type="evidence" value="ECO:0007669"/>
    <property type="project" value="UniProtKB-SubCell"/>
</dbReference>
<dbReference type="InterPro" id="IPR027450">
    <property type="entry name" value="AlkB-like"/>
</dbReference>
<evidence type="ECO:0000256" key="7">
    <source>
        <dbReference type="ARBA" id="ARBA00022964"/>
    </source>
</evidence>
<keyword evidence="7" id="KW-0223">Dioxygenase</keyword>